<evidence type="ECO:0000256" key="4">
    <source>
        <dbReference type="ARBA" id="ARBA00022692"/>
    </source>
</evidence>
<evidence type="ECO:0000313" key="14">
    <source>
        <dbReference type="Proteomes" id="UP000319852"/>
    </source>
</evidence>
<dbReference type="OrthoDB" id="15218at2"/>
<keyword evidence="6" id="KW-0378">Hydrolase</keyword>
<dbReference type="RefSeq" id="WP_145062966.1">
    <property type="nucleotide sequence ID" value="NZ_CP036263.1"/>
</dbReference>
<dbReference type="CDD" id="cd07340">
    <property type="entry name" value="M48B_Htpx_like"/>
    <property type="match status" value="1"/>
</dbReference>
<name>A0A517N1Q2_9BACT</name>
<dbReference type="PANTHER" id="PTHR43221:SF2">
    <property type="entry name" value="PROTEASE HTPX HOMOLOG"/>
    <property type="match status" value="1"/>
</dbReference>
<keyword evidence="5" id="KW-0479">Metal-binding</keyword>
<sequence length="663" mass="71318">MATDFFERQSAARKSTKWLVGMFTIGVVCIVGGTAFLAWLAVRELAVANPYESERLLGLPQDQTAIPVIAGLVSLSLIVLGTLYKLSQLRGGGSVVAESLGGKRVFPNVDTLAERRLLNVVEEMALASGVPVPPVYLLEGEPGINAFAAGYATSDAVVAVTRGCAENLSREELQGVVAHEFSHILNGDMRLNIRLIGVLHGILLLGLIGRIILRSSGGSHRRSSRDNNNSGAYLMMIGLAMLVLGYAGTLMGNLIKAAVSRQREYLADASAVQFTRNPGGLSGALKKIGGFVTGSKLTSANASEASHMFFAQGVWEGFTSLTATHPPLRKRILALEPGWKGKFLVTAKGAAAGQHAGAAGLVGSVTAGHVDTEQIDEHDQVPLDVVEHSADQVGEPTELHRSYAAELVADLPHIVVNAVHEPYGARAIVFCLLVDRDPEIRRIQFAALKKTSPKDLVALTIKLLRIVEALDASVRLPLIDMALPSLRAMSHAQYQEFIRCFQDLVGADQRIALFEWTLYRIVLRHLRPQFERTAPPKIAYYGLQRMNEACSMLLSTLAHADNRRAEAPTAFKRGAAYLPNVQVEMLSPAECGLAPLSEALDKLNRVARKQRKSVVEACAACICADHDVTVAEAELFRGICDMLDCPMPPLLPGQPVASPSATA</sequence>
<gene>
    <name evidence="13" type="ORF">HG15A2_43950</name>
</gene>
<evidence type="ECO:0000256" key="9">
    <source>
        <dbReference type="ARBA" id="ARBA00023049"/>
    </source>
</evidence>
<accession>A0A517N1Q2</accession>
<dbReference type="GO" id="GO:0006508">
    <property type="term" value="P:proteolysis"/>
    <property type="evidence" value="ECO:0007669"/>
    <property type="project" value="UniProtKB-KW"/>
</dbReference>
<keyword evidence="10 11" id="KW-0472">Membrane</keyword>
<evidence type="ECO:0000259" key="12">
    <source>
        <dbReference type="Pfam" id="PF01435"/>
    </source>
</evidence>
<protein>
    <recommendedName>
        <fullName evidence="12">Peptidase M48 domain-containing protein</fullName>
    </recommendedName>
</protein>
<feature type="transmembrane region" description="Helical" evidence="11">
    <location>
        <begin position="233"/>
        <end position="255"/>
    </location>
</feature>
<keyword evidence="4 11" id="KW-0812">Transmembrane</keyword>
<evidence type="ECO:0000313" key="13">
    <source>
        <dbReference type="EMBL" id="QDT01053.1"/>
    </source>
</evidence>
<proteinExistence type="predicted"/>
<comment type="cofactor">
    <cofactor evidence="1">
        <name>Zn(2+)</name>
        <dbReference type="ChEBI" id="CHEBI:29105"/>
    </cofactor>
</comment>
<evidence type="ECO:0000256" key="2">
    <source>
        <dbReference type="ARBA" id="ARBA00022475"/>
    </source>
</evidence>
<feature type="transmembrane region" description="Helical" evidence="11">
    <location>
        <begin position="65"/>
        <end position="84"/>
    </location>
</feature>
<dbReference type="PANTHER" id="PTHR43221">
    <property type="entry name" value="PROTEASE HTPX"/>
    <property type="match status" value="1"/>
</dbReference>
<dbReference type="KEGG" id="amob:HG15A2_43950"/>
<reference evidence="13 14" key="1">
    <citation type="submission" date="2019-02" db="EMBL/GenBank/DDBJ databases">
        <title>Deep-cultivation of Planctomycetes and their phenomic and genomic characterization uncovers novel biology.</title>
        <authorList>
            <person name="Wiegand S."/>
            <person name="Jogler M."/>
            <person name="Boedeker C."/>
            <person name="Pinto D."/>
            <person name="Vollmers J."/>
            <person name="Rivas-Marin E."/>
            <person name="Kohn T."/>
            <person name="Peeters S.H."/>
            <person name="Heuer A."/>
            <person name="Rast P."/>
            <person name="Oberbeckmann S."/>
            <person name="Bunk B."/>
            <person name="Jeske O."/>
            <person name="Meyerdierks A."/>
            <person name="Storesund J.E."/>
            <person name="Kallscheuer N."/>
            <person name="Luecker S."/>
            <person name="Lage O.M."/>
            <person name="Pohl T."/>
            <person name="Merkel B.J."/>
            <person name="Hornburger P."/>
            <person name="Mueller R.-W."/>
            <person name="Bruemmer F."/>
            <person name="Labrenz M."/>
            <person name="Spormann A.M."/>
            <person name="Op den Camp H."/>
            <person name="Overmann J."/>
            <person name="Amann R."/>
            <person name="Jetten M.S.M."/>
            <person name="Mascher T."/>
            <person name="Medema M.H."/>
            <person name="Devos D.P."/>
            <person name="Kaster A.-K."/>
            <person name="Ovreas L."/>
            <person name="Rohde M."/>
            <person name="Galperin M.Y."/>
            <person name="Jogler C."/>
        </authorList>
    </citation>
    <scope>NUCLEOTIDE SEQUENCE [LARGE SCALE GENOMIC DNA]</scope>
    <source>
        <strain evidence="13 14">HG15A2</strain>
    </source>
</reference>
<feature type="transmembrane region" description="Helical" evidence="11">
    <location>
        <begin position="191"/>
        <end position="213"/>
    </location>
</feature>
<keyword evidence="7" id="KW-0862">Zinc</keyword>
<keyword evidence="8 11" id="KW-1133">Transmembrane helix</keyword>
<feature type="transmembrane region" description="Helical" evidence="11">
    <location>
        <begin position="18"/>
        <end position="42"/>
    </location>
</feature>
<evidence type="ECO:0000256" key="5">
    <source>
        <dbReference type="ARBA" id="ARBA00022723"/>
    </source>
</evidence>
<dbReference type="InterPro" id="IPR001915">
    <property type="entry name" value="Peptidase_M48"/>
</dbReference>
<dbReference type="Gene3D" id="3.30.2010.10">
    <property type="entry name" value="Metalloproteases ('zincins'), catalytic domain"/>
    <property type="match status" value="1"/>
</dbReference>
<dbReference type="Pfam" id="PF01435">
    <property type="entry name" value="Peptidase_M48"/>
    <property type="match status" value="1"/>
</dbReference>
<dbReference type="GO" id="GO:0046872">
    <property type="term" value="F:metal ion binding"/>
    <property type="evidence" value="ECO:0007669"/>
    <property type="project" value="UniProtKB-KW"/>
</dbReference>
<evidence type="ECO:0000256" key="7">
    <source>
        <dbReference type="ARBA" id="ARBA00022833"/>
    </source>
</evidence>
<feature type="domain" description="Peptidase M48" evidence="12">
    <location>
        <begin position="114"/>
        <end position="336"/>
    </location>
</feature>
<keyword evidence="9" id="KW-0482">Metalloprotease</keyword>
<keyword evidence="14" id="KW-1185">Reference proteome</keyword>
<organism evidence="13 14">
    <name type="scientific">Adhaeretor mobilis</name>
    <dbReference type="NCBI Taxonomy" id="1930276"/>
    <lineage>
        <taxon>Bacteria</taxon>
        <taxon>Pseudomonadati</taxon>
        <taxon>Planctomycetota</taxon>
        <taxon>Planctomycetia</taxon>
        <taxon>Pirellulales</taxon>
        <taxon>Lacipirellulaceae</taxon>
        <taxon>Adhaeretor</taxon>
    </lineage>
</organism>
<dbReference type="EMBL" id="CP036263">
    <property type="protein sequence ID" value="QDT01053.1"/>
    <property type="molecule type" value="Genomic_DNA"/>
</dbReference>
<dbReference type="AlphaFoldDB" id="A0A517N1Q2"/>
<keyword evidence="2" id="KW-1003">Cell membrane</keyword>
<evidence type="ECO:0000256" key="6">
    <source>
        <dbReference type="ARBA" id="ARBA00022801"/>
    </source>
</evidence>
<keyword evidence="3" id="KW-0645">Protease</keyword>
<dbReference type="InterPro" id="IPR050083">
    <property type="entry name" value="HtpX_protease"/>
</dbReference>
<evidence type="ECO:0000256" key="8">
    <source>
        <dbReference type="ARBA" id="ARBA00022989"/>
    </source>
</evidence>
<evidence type="ECO:0000256" key="11">
    <source>
        <dbReference type="SAM" id="Phobius"/>
    </source>
</evidence>
<evidence type="ECO:0000256" key="3">
    <source>
        <dbReference type="ARBA" id="ARBA00022670"/>
    </source>
</evidence>
<dbReference type="Proteomes" id="UP000319852">
    <property type="component" value="Chromosome"/>
</dbReference>
<dbReference type="GO" id="GO:0004222">
    <property type="term" value="F:metalloendopeptidase activity"/>
    <property type="evidence" value="ECO:0007669"/>
    <property type="project" value="InterPro"/>
</dbReference>
<evidence type="ECO:0000256" key="1">
    <source>
        <dbReference type="ARBA" id="ARBA00001947"/>
    </source>
</evidence>
<evidence type="ECO:0000256" key="10">
    <source>
        <dbReference type="ARBA" id="ARBA00023136"/>
    </source>
</evidence>